<dbReference type="AlphaFoldDB" id="A0A0C2TGY7"/>
<protein>
    <submittedName>
        <fullName evidence="2">Uncharacterized protein</fullName>
    </submittedName>
</protein>
<dbReference type="Proteomes" id="UP000054549">
    <property type="component" value="Unassembled WGS sequence"/>
</dbReference>
<keyword evidence="3" id="KW-1185">Reference proteome</keyword>
<evidence type="ECO:0000313" key="3">
    <source>
        <dbReference type="Proteomes" id="UP000054549"/>
    </source>
</evidence>
<sequence>MRASPYKSSRGYREPKAAGLNIKYDRMMKAIEIGSPPQYRRRHDRQSKKVPMTPSVSEDCGSCERENTGSPPSWLTQTLLALEPGHASHQLLLTRDDNEASTQPDETDPELQSTRDDCTIFAYLPQISHQSTRLLGSEGPLVNQVAPGMDDYLCSYTRMSQPPRPCSPGNDRGNVGTPLASAQRRYAQLANEAILVETLPYSTPGPTFFNMNRD</sequence>
<dbReference type="InParanoid" id="A0A0C2TGY7"/>
<feature type="region of interest" description="Disordered" evidence="1">
    <location>
        <begin position="33"/>
        <end position="72"/>
    </location>
</feature>
<gene>
    <name evidence="2" type="ORF">M378DRAFT_161020</name>
</gene>
<name>A0A0C2TGY7_AMAMK</name>
<organism evidence="2 3">
    <name type="scientific">Amanita muscaria (strain Koide BX008)</name>
    <dbReference type="NCBI Taxonomy" id="946122"/>
    <lineage>
        <taxon>Eukaryota</taxon>
        <taxon>Fungi</taxon>
        <taxon>Dikarya</taxon>
        <taxon>Basidiomycota</taxon>
        <taxon>Agaricomycotina</taxon>
        <taxon>Agaricomycetes</taxon>
        <taxon>Agaricomycetidae</taxon>
        <taxon>Agaricales</taxon>
        <taxon>Pluteineae</taxon>
        <taxon>Amanitaceae</taxon>
        <taxon>Amanita</taxon>
    </lineage>
</organism>
<evidence type="ECO:0000256" key="1">
    <source>
        <dbReference type="SAM" id="MobiDB-lite"/>
    </source>
</evidence>
<evidence type="ECO:0000313" key="2">
    <source>
        <dbReference type="EMBL" id="KIL66174.1"/>
    </source>
</evidence>
<feature type="compositionally biased region" description="Basic residues" evidence="1">
    <location>
        <begin position="39"/>
        <end position="48"/>
    </location>
</feature>
<dbReference type="HOGENOM" id="CLU_1288610_0_0_1"/>
<accession>A0A0C2TGY7</accession>
<reference evidence="2 3" key="1">
    <citation type="submission" date="2014-04" db="EMBL/GenBank/DDBJ databases">
        <title>Evolutionary Origins and Diversification of the Mycorrhizal Mutualists.</title>
        <authorList>
            <consortium name="DOE Joint Genome Institute"/>
            <consortium name="Mycorrhizal Genomics Consortium"/>
            <person name="Kohler A."/>
            <person name="Kuo A."/>
            <person name="Nagy L.G."/>
            <person name="Floudas D."/>
            <person name="Copeland A."/>
            <person name="Barry K.W."/>
            <person name="Cichocki N."/>
            <person name="Veneault-Fourrey C."/>
            <person name="LaButti K."/>
            <person name="Lindquist E.A."/>
            <person name="Lipzen A."/>
            <person name="Lundell T."/>
            <person name="Morin E."/>
            <person name="Murat C."/>
            <person name="Riley R."/>
            <person name="Ohm R."/>
            <person name="Sun H."/>
            <person name="Tunlid A."/>
            <person name="Henrissat B."/>
            <person name="Grigoriev I.V."/>
            <person name="Hibbett D.S."/>
            <person name="Martin F."/>
        </authorList>
    </citation>
    <scope>NUCLEOTIDE SEQUENCE [LARGE SCALE GENOMIC DNA]</scope>
    <source>
        <strain evidence="2 3">Koide BX008</strain>
    </source>
</reference>
<dbReference type="EMBL" id="KN818237">
    <property type="protein sequence ID" value="KIL66174.1"/>
    <property type="molecule type" value="Genomic_DNA"/>
</dbReference>
<proteinExistence type="predicted"/>